<dbReference type="Gene3D" id="3.50.4.10">
    <property type="entry name" value="Hepatocyte Growth Factor"/>
    <property type="match status" value="1"/>
</dbReference>
<proteinExistence type="predicted"/>
<feature type="domain" description="Apple" evidence="2">
    <location>
        <begin position="48"/>
        <end position="107"/>
    </location>
</feature>
<evidence type="ECO:0000259" key="2">
    <source>
        <dbReference type="Pfam" id="PF14295"/>
    </source>
</evidence>
<evidence type="ECO:0000313" key="4">
    <source>
        <dbReference type="Proteomes" id="UP001190700"/>
    </source>
</evidence>
<comment type="caution">
    <text evidence="3">The sequence shown here is derived from an EMBL/GenBank/DDBJ whole genome shotgun (WGS) entry which is preliminary data.</text>
</comment>
<dbReference type="Proteomes" id="UP001190700">
    <property type="component" value="Unassembled WGS sequence"/>
</dbReference>
<dbReference type="EMBL" id="LGRX02034590">
    <property type="protein sequence ID" value="KAK3237447.1"/>
    <property type="molecule type" value="Genomic_DNA"/>
</dbReference>
<dbReference type="InterPro" id="IPR003609">
    <property type="entry name" value="Pan_app"/>
</dbReference>
<evidence type="ECO:0000256" key="1">
    <source>
        <dbReference type="SAM" id="MobiDB-lite"/>
    </source>
</evidence>
<evidence type="ECO:0000313" key="3">
    <source>
        <dbReference type="EMBL" id="KAK3237447.1"/>
    </source>
</evidence>
<dbReference type="AlphaFoldDB" id="A0AAE0BKS0"/>
<name>A0AAE0BKS0_9CHLO</name>
<reference evidence="3 4" key="1">
    <citation type="journal article" date="2015" name="Genome Biol. Evol.">
        <title>Comparative Genomics of a Bacterivorous Green Alga Reveals Evolutionary Causalities and Consequences of Phago-Mixotrophic Mode of Nutrition.</title>
        <authorList>
            <person name="Burns J.A."/>
            <person name="Paasch A."/>
            <person name="Narechania A."/>
            <person name="Kim E."/>
        </authorList>
    </citation>
    <scope>NUCLEOTIDE SEQUENCE [LARGE SCALE GENOMIC DNA]</scope>
    <source>
        <strain evidence="3 4">PLY_AMNH</strain>
    </source>
</reference>
<gene>
    <name evidence="3" type="ORF">CYMTET_52479</name>
</gene>
<organism evidence="3 4">
    <name type="scientific">Cymbomonas tetramitiformis</name>
    <dbReference type="NCBI Taxonomy" id="36881"/>
    <lineage>
        <taxon>Eukaryota</taxon>
        <taxon>Viridiplantae</taxon>
        <taxon>Chlorophyta</taxon>
        <taxon>Pyramimonadophyceae</taxon>
        <taxon>Pyramimonadales</taxon>
        <taxon>Pyramimonadaceae</taxon>
        <taxon>Cymbomonas</taxon>
    </lineage>
</organism>
<sequence>MISSYSLVFLGLAQCQTHLDAHGHERLIGWGGEKHSESDHSCHVLERTELAGDVVLWGASNLVDTAAQCCSMCQKLPVKDQNKACNTWVWCGDAQKCGTSHRQCWLKHQVLYEGVGPGVMSSGKDIAWTSGTLAIYDDLPDAASLGITVNALQADQHGSAPPRTRECGSPAVGAYAHVDIPCLESSITAKDHPTDPTERLRMAAHIEDHADYDGLAVVWGIGNKKPSAEACADACRRHQPGTVPGPFSKLPCNAFTWCPLHFEQCFEADAHTHRAGDCWLKFTEVPESMEVNQRGRMDAPETRRSGTPFHKRHPNAPEIVQWIAGVILPEGIIPSNGTWGPRAEW</sequence>
<dbReference type="PANTHER" id="PTHR33344">
    <property type="entry name" value="OS02G0761600 PROTEIN"/>
    <property type="match status" value="1"/>
</dbReference>
<feature type="region of interest" description="Disordered" evidence="1">
    <location>
        <begin position="292"/>
        <end position="313"/>
    </location>
</feature>
<feature type="domain" description="Apple" evidence="2">
    <location>
        <begin position="221"/>
        <end position="238"/>
    </location>
</feature>
<keyword evidence="4" id="KW-1185">Reference proteome</keyword>
<accession>A0AAE0BKS0</accession>
<protein>
    <recommendedName>
        <fullName evidence="2">Apple domain-containing protein</fullName>
    </recommendedName>
</protein>
<dbReference type="Pfam" id="PF14295">
    <property type="entry name" value="PAN_4"/>
    <property type="match status" value="3"/>
</dbReference>
<dbReference type="PANTHER" id="PTHR33344:SF7">
    <property type="entry name" value="TRANSMEMBRANE PROTEIN"/>
    <property type="match status" value="1"/>
</dbReference>
<feature type="domain" description="Apple" evidence="2">
    <location>
        <begin position="252"/>
        <end position="281"/>
    </location>
</feature>
<feature type="compositionally biased region" description="Basic and acidic residues" evidence="1">
    <location>
        <begin position="293"/>
        <end position="304"/>
    </location>
</feature>